<feature type="transmembrane region" description="Helical" evidence="1">
    <location>
        <begin position="32"/>
        <end position="50"/>
    </location>
</feature>
<keyword evidence="1" id="KW-0472">Membrane</keyword>
<reference evidence="3" key="1">
    <citation type="journal article" date="2015" name="MBio">
        <title>Genome-Resolved Metagenomic Analysis Reveals Roles for Candidate Phyla and Other Microbial Community Members in Biogeochemical Transformations in Oil Reservoirs.</title>
        <authorList>
            <person name="Hu P."/>
            <person name="Tom L."/>
            <person name="Singh A."/>
            <person name="Thomas B.C."/>
            <person name="Baker B.J."/>
            <person name="Piceno Y.M."/>
            <person name="Andersen G.L."/>
            <person name="Banfield J.F."/>
        </authorList>
    </citation>
    <scope>NUCLEOTIDE SEQUENCE [LARGE SCALE GENOMIC DNA]</scope>
</reference>
<keyword evidence="1" id="KW-0812">Transmembrane</keyword>
<evidence type="ECO:0000313" key="2">
    <source>
        <dbReference type="EMBL" id="KUK89321.1"/>
    </source>
</evidence>
<keyword evidence="1" id="KW-1133">Transmembrane helix</keyword>
<feature type="non-terminal residue" evidence="2">
    <location>
        <position position="1"/>
    </location>
</feature>
<dbReference type="EMBL" id="LGGW01000100">
    <property type="protein sequence ID" value="KUK89321.1"/>
    <property type="molecule type" value="Genomic_DNA"/>
</dbReference>
<evidence type="ECO:0008006" key="4">
    <source>
        <dbReference type="Google" id="ProtNLM"/>
    </source>
</evidence>
<sequence length="279" mass="31579">EVPLPSGIKTIEDPNEFSMIEEVSEIGFLDSLFLFGFYVITLVLVVSISIKAVRESKGWWRLVPPAMILISVVFVLVGGFMYLRSLPLSEDIVFGTGGTSGKPSASLSPPQEPGFQEDEEAHFEVAPRMGLSAYNILRWTTLVGIAILSSLLAYIVFVITGKRHRVPSTPPVEESNRTEARQKSMIIPDNCEGRAFIISSYQLLRDIYFDDRRHLTPFELIKQTKNETNLFLKELTEIYLPVKYGNCEPDEAQSREFRSLLLELKEFLDTSSETFDRTQ</sequence>
<comment type="caution">
    <text evidence="2">The sequence shown here is derived from an EMBL/GenBank/DDBJ whole genome shotgun (WGS) entry which is preliminary data.</text>
</comment>
<gene>
    <name evidence="2" type="ORF">XE02_1080</name>
</gene>
<dbReference type="AlphaFoldDB" id="A0A117M7Y3"/>
<organism evidence="2 3">
    <name type="scientific">Mesotoga infera</name>
    <dbReference type="NCBI Taxonomy" id="1236046"/>
    <lineage>
        <taxon>Bacteria</taxon>
        <taxon>Thermotogati</taxon>
        <taxon>Thermotogota</taxon>
        <taxon>Thermotogae</taxon>
        <taxon>Kosmotogales</taxon>
        <taxon>Kosmotogaceae</taxon>
        <taxon>Mesotoga</taxon>
    </lineage>
</organism>
<feature type="transmembrane region" description="Helical" evidence="1">
    <location>
        <begin position="62"/>
        <end position="83"/>
    </location>
</feature>
<dbReference type="PATRIC" id="fig|1236046.5.peg.877"/>
<evidence type="ECO:0000256" key="1">
    <source>
        <dbReference type="SAM" id="Phobius"/>
    </source>
</evidence>
<feature type="transmembrane region" description="Helical" evidence="1">
    <location>
        <begin position="136"/>
        <end position="159"/>
    </location>
</feature>
<accession>A0A117M7Y3</accession>
<protein>
    <recommendedName>
        <fullName evidence="4">DUF4129 domain-containing protein</fullName>
    </recommendedName>
</protein>
<evidence type="ECO:0000313" key="3">
    <source>
        <dbReference type="Proteomes" id="UP000055014"/>
    </source>
</evidence>
<name>A0A117M7Y3_9BACT</name>
<proteinExistence type="predicted"/>
<dbReference type="Proteomes" id="UP000055014">
    <property type="component" value="Unassembled WGS sequence"/>
</dbReference>